<dbReference type="Gene3D" id="3.30.450.40">
    <property type="match status" value="1"/>
</dbReference>
<dbReference type="GO" id="GO:1902201">
    <property type="term" value="P:negative regulation of bacterial-type flagellum-dependent cell motility"/>
    <property type="evidence" value="ECO:0007669"/>
    <property type="project" value="TreeGrafter"/>
</dbReference>
<evidence type="ECO:0000259" key="3">
    <source>
        <dbReference type="PROSITE" id="PS50887"/>
    </source>
</evidence>
<protein>
    <recommendedName>
        <fullName evidence="5">Diguanylate cyclase</fullName>
    </recommendedName>
</protein>
<dbReference type="InterPro" id="IPR000014">
    <property type="entry name" value="PAS"/>
</dbReference>
<dbReference type="SMART" id="SM00065">
    <property type="entry name" value="GAF"/>
    <property type="match status" value="1"/>
</dbReference>
<dbReference type="SUPFAM" id="SSF55073">
    <property type="entry name" value="Nucleotide cyclase"/>
    <property type="match status" value="1"/>
</dbReference>
<dbReference type="Gene3D" id="3.30.450.20">
    <property type="entry name" value="PAS domain"/>
    <property type="match status" value="2"/>
</dbReference>
<evidence type="ECO:0000313" key="4">
    <source>
        <dbReference type="EMBL" id="CBI06711.1"/>
    </source>
</evidence>
<dbReference type="InterPro" id="IPR000160">
    <property type="entry name" value="GGDEF_dom"/>
</dbReference>
<dbReference type="InterPro" id="IPR050469">
    <property type="entry name" value="Diguanylate_Cyclase"/>
</dbReference>
<dbReference type="PANTHER" id="PTHR45138:SF9">
    <property type="entry name" value="DIGUANYLATE CYCLASE DGCM-RELATED"/>
    <property type="match status" value="1"/>
</dbReference>
<gene>
    <name evidence="4" type="ORF">CARN6_2828</name>
</gene>
<dbReference type="EMBL" id="CABQ01000010">
    <property type="protein sequence ID" value="CBI06711.1"/>
    <property type="molecule type" value="Genomic_DNA"/>
</dbReference>
<dbReference type="NCBIfam" id="TIGR00229">
    <property type="entry name" value="sensory_box"/>
    <property type="match status" value="2"/>
</dbReference>
<evidence type="ECO:0000259" key="2">
    <source>
        <dbReference type="PROSITE" id="PS50113"/>
    </source>
</evidence>
<evidence type="ECO:0000256" key="1">
    <source>
        <dbReference type="SAM" id="Coils"/>
    </source>
</evidence>
<dbReference type="Gene3D" id="3.30.70.270">
    <property type="match status" value="1"/>
</dbReference>
<dbReference type="InterPro" id="IPR003018">
    <property type="entry name" value="GAF"/>
</dbReference>
<dbReference type="GO" id="GO:0052621">
    <property type="term" value="F:diguanylate cyclase activity"/>
    <property type="evidence" value="ECO:0007669"/>
    <property type="project" value="TreeGrafter"/>
</dbReference>
<dbReference type="PROSITE" id="PS50113">
    <property type="entry name" value="PAC"/>
    <property type="match status" value="1"/>
</dbReference>
<feature type="coiled-coil region" evidence="1">
    <location>
        <begin position="194"/>
        <end position="221"/>
    </location>
</feature>
<name>E6QHJ7_9ZZZZ</name>
<proteinExistence type="predicted"/>
<organism evidence="4">
    <name type="scientific">mine drainage metagenome</name>
    <dbReference type="NCBI Taxonomy" id="410659"/>
    <lineage>
        <taxon>unclassified sequences</taxon>
        <taxon>metagenomes</taxon>
        <taxon>ecological metagenomes</taxon>
    </lineage>
</organism>
<reference evidence="4" key="1">
    <citation type="submission" date="2009-10" db="EMBL/GenBank/DDBJ databases">
        <title>Diversity of trophic interactions inside an arsenic-rich microbial ecosystem.</title>
        <authorList>
            <person name="Bertin P.N."/>
            <person name="Heinrich-Salmeron A."/>
            <person name="Pelletier E."/>
            <person name="Goulhen-Chollet F."/>
            <person name="Arsene-Ploetze F."/>
            <person name="Gallien S."/>
            <person name="Calteau A."/>
            <person name="Vallenet D."/>
            <person name="Casiot C."/>
            <person name="Chane-Woon-Ming B."/>
            <person name="Giloteaux L."/>
            <person name="Barakat M."/>
            <person name="Bonnefoy V."/>
            <person name="Bruneel O."/>
            <person name="Chandler M."/>
            <person name="Cleiss J."/>
            <person name="Duran R."/>
            <person name="Elbaz-Poulichet F."/>
            <person name="Fonknechten N."/>
            <person name="Lauga B."/>
            <person name="Mornico D."/>
            <person name="Ortet P."/>
            <person name="Schaeffer C."/>
            <person name="Siguier P."/>
            <person name="Alexander Thil Smith A."/>
            <person name="Van Dorsselaer A."/>
            <person name="Weissenbach J."/>
            <person name="Medigue C."/>
            <person name="Le Paslier D."/>
        </authorList>
    </citation>
    <scope>NUCLEOTIDE SEQUENCE</scope>
</reference>
<dbReference type="CDD" id="cd00130">
    <property type="entry name" value="PAS"/>
    <property type="match status" value="1"/>
</dbReference>
<dbReference type="InterPro" id="IPR035965">
    <property type="entry name" value="PAS-like_dom_sf"/>
</dbReference>
<feature type="domain" description="PAC" evidence="2">
    <location>
        <begin position="34"/>
        <end position="84"/>
    </location>
</feature>
<dbReference type="Pfam" id="PF13426">
    <property type="entry name" value="PAS_9"/>
    <property type="match status" value="2"/>
</dbReference>
<sequence>MTLDFAPLRQPDGRLSSEILAEKMLEDTKGGLSSVFEWTYVRRDGTTFEAEVSLNRSMTSGAWHTQAIIRDITERKKAEESLKLFRLLIDQSNDAIEVVDLDTLRLLDVNVKTCSDLDYTREELLSMHVYDFDPTIDEPARAKVVEGLRNSGSAIIQTTHRRKDGSTFPVEVSMRLVHLDRNYVVCAVRDITERKRMENALAETNAKLKIALEESKKHAQEAIKLTELVDTLQSCHTAEEAYQIIGNILPTTLSSSAGALCMTTSSRNMVETVATWGDTLATEKTFAPENCWALRRGKIHRVNDSTSPLRCAHLSVCPEDGYLCVPLAAHGEMLGVLCVERPPQSPNLSLRSPEDQVEALASQASAVGERISLALANLRLRDVLRNQSIRDPLTGLFNRRFMEESLEREVRRAARNNESVSLLMLDIDHFKQFNDTFGHQAGDMILRQFGDFLNQRTRGQDVACRYGGEEFVLILAGATDDDGSKRAEILREELKQLTVWHSGQVLGRIAVSIGVSSFPGHGANGVELLRAADQALYRAKTEGRDRVVVANSTNTPG</sequence>
<dbReference type="NCBIfam" id="TIGR00254">
    <property type="entry name" value="GGDEF"/>
    <property type="match status" value="1"/>
</dbReference>
<dbReference type="SMART" id="SM00267">
    <property type="entry name" value="GGDEF"/>
    <property type="match status" value="1"/>
</dbReference>
<dbReference type="InterPro" id="IPR043128">
    <property type="entry name" value="Rev_trsase/Diguanyl_cyclase"/>
</dbReference>
<feature type="domain" description="GGDEF" evidence="3">
    <location>
        <begin position="418"/>
        <end position="552"/>
    </location>
</feature>
<comment type="caution">
    <text evidence="4">The sequence shown here is derived from an EMBL/GenBank/DDBJ whole genome shotgun (WGS) entry which is preliminary data.</text>
</comment>
<dbReference type="GO" id="GO:0043709">
    <property type="term" value="P:cell adhesion involved in single-species biofilm formation"/>
    <property type="evidence" value="ECO:0007669"/>
    <property type="project" value="TreeGrafter"/>
</dbReference>
<dbReference type="FunFam" id="3.30.70.270:FF:000001">
    <property type="entry name" value="Diguanylate cyclase domain protein"/>
    <property type="match status" value="1"/>
</dbReference>
<dbReference type="InterPro" id="IPR000700">
    <property type="entry name" value="PAS-assoc_C"/>
</dbReference>
<dbReference type="Pfam" id="PF01590">
    <property type="entry name" value="GAF"/>
    <property type="match status" value="1"/>
</dbReference>
<dbReference type="InterPro" id="IPR029787">
    <property type="entry name" value="Nucleotide_cyclase"/>
</dbReference>
<keyword evidence="1" id="KW-0175">Coiled coil</keyword>
<dbReference type="PROSITE" id="PS50887">
    <property type="entry name" value="GGDEF"/>
    <property type="match status" value="1"/>
</dbReference>
<dbReference type="SMART" id="SM00086">
    <property type="entry name" value="PAC"/>
    <property type="match status" value="2"/>
</dbReference>
<evidence type="ECO:0008006" key="5">
    <source>
        <dbReference type="Google" id="ProtNLM"/>
    </source>
</evidence>
<dbReference type="InterPro" id="IPR029016">
    <property type="entry name" value="GAF-like_dom_sf"/>
</dbReference>
<dbReference type="CDD" id="cd01949">
    <property type="entry name" value="GGDEF"/>
    <property type="match status" value="1"/>
</dbReference>
<dbReference type="AlphaFoldDB" id="E6QHJ7"/>
<dbReference type="SUPFAM" id="SSF55781">
    <property type="entry name" value="GAF domain-like"/>
    <property type="match status" value="1"/>
</dbReference>
<dbReference type="Pfam" id="PF00990">
    <property type="entry name" value="GGDEF"/>
    <property type="match status" value="1"/>
</dbReference>
<dbReference type="SUPFAM" id="SSF55785">
    <property type="entry name" value="PYP-like sensor domain (PAS domain)"/>
    <property type="match status" value="2"/>
</dbReference>
<accession>E6QHJ7</accession>
<dbReference type="GO" id="GO:0005886">
    <property type="term" value="C:plasma membrane"/>
    <property type="evidence" value="ECO:0007669"/>
    <property type="project" value="TreeGrafter"/>
</dbReference>
<dbReference type="InterPro" id="IPR001610">
    <property type="entry name" value="PAC"/>
</dbReference>
<dbReference type="PANTHER" id="PTHR45138">
    <property type="entry name" value="REGULATORY COMPONENTS OF SENSORY TRANSDUCTION SYSTEM"/>
    <property type="match status" value="1"/>
</dbReference>